<organism evidence="6 8">
    <name type="scientific">Plasmodiophora brassicae</name>
    <name type="common">Clubroot disease agent</name>
    <dbReference type="NCBI Taxonomy" id="37360"/>
    <lineage>
        <taxon>Eukaryota</taxon>
        <taxon>Sar</taxon>
        <taxon>Rhizaria</taxon>
        <taxon>Endomyxa</taxon>
        <taxon>Phytomyxea</taxon>
        <taxon>Plasmodiophorida</taxon>
        <taxon>Plasmodiophoridae</taxon>
        <taxon>Plasmodiophora</taxon>
    </lineage>
</organism>
<dbReference type="InterPro" id="IPR039747">
    <property type="entry name" value="RPABC4"/>
</dbReference>
<proteinExistence type="inferred from homology"/>
<dbReference type="InterPro" id="IPR006591">
    <property type="entry name" value="RNAP_P/RPABC4"/>
</dbReference>
<protein>
    <recommendedName>
        <fullName evidence="10">DNA-directed RNA polymerases I, II, and III subunit RPABC4</fullName>
    </recommendedName>
</protein>
<dbReference type="PANTHER" id="PTHR12056">
    <property type="entry name" value="DNA-DIRECTED RNA POLYMERASES I, II, AND III"/>
    <property type="match status" value="1"/>
</dbReference>
<keyword evidence="4" id="KW-0539">Nucleus</keyword>
<gene>
    <name evidence="6" type="ORF">PBRA_007113</name>
    <name evidence="7" type="ORF">PLBR_LOCUS5770</name>
</gene>
<dbReference type="GO" id="GO:0005665">
    <property type="term" value="C:RNA polymerase II, core complex"/>
    <property type="evidence" value="ECO:0007669"/>
    <property type="project" value="TreeGrafter"/>
</dbReference>
<accession>A0A0G4IUP9</accession>
<evidence type="ECO:0000256" key="5">
    <source>
        <dbReference type="ARBA" id="ARBA00025770"/>
    </source>
</evidence>
<name>A0A0G4IUP9_PLABS</name>
<evidence type="ECO:0000313" key="6">
    <source>
        <dbReference type="EMBL" id="CEO99000.1"/>
    </source>
</evidence>
<evidence type="ECO:0000256" key="3">
    <source>
        <dbReference type="ARBA" id="ARBA00022833"/>
    </source>
</evidence>
<dbReference type="EMBL" id="CDSF01000089">
    <property type="protein sequence ID" value="CEO99000.1"/>
    <property type="molecule type" value="Genomic_DNA"/>
</dbReference>
<dbReference type="GO" id="GO:0006351">
    <property type="term" value="P:DNA-templated transcription"/>
    <property type="evidence" value="ECO:0007669"/>
    <property type="project" value="InterPro"/>
</dbReference>
<keyword evidence="7" id="KW-0496">Mitochondrion</keyword>
<evidence type="ECO:0000313" key="7">
    <source>
        <dbReference type="EMBL" id="SPQ98555.1"/>
    </source>
</evidence>
<dbReference type="GO" id="GO:0005736">
    <property type="term" value="C:RNA polymerase I complex"/>
    <property type="evidence" value="ECO:0007669"/>
    <property type="project" value="TreeGrafter"/>
</dbReference>
<dbReference type="OrthoDB" id="5585087at2759"/>
<dbReference type="GO" id="GO:0003899">
    <property type="term" value="F:DNA-directed RNA polymerase activity"/>
    <property type="evidence" value="ECO:0007669"/>
    <property type="project" value="InterPro"/>
</dbReference>
<evidence type="ECO:0000256" key="2">
    <source>
        <dbReference type="ARBA" id="ARBA00022723"/>
    </source>
</evidence>
<dbReference type="SMART" id="SM00659">
    <property type="entry name" value="RPOLCX"/>
    <property type="match status" value="1"/>
</dbReference>
<dbReference type="AlphaFoldDB" id="A0A0G4IUP9"/>
<evidence type="ECO:0000256" key="4">
    <source>
        <dbReference type="ARBA" id="ARBA00023242"/>
    </source>
</evidence>
<reference evidence="7 9" key="2">
    <citation type="submission" date="2018-03" db="EMBL/GenBank/DDBJ databases">
        <authorList>
            <person name="Fogelqvist J."/>
        </authorList>
    </citation>
    <scope>NUCLEOTIDE SEQUENCE [LARGE SCALE GENOMIC DNA]</scope>
</reference>
<dbReference type="Proteomes" id="UP000290189">
    <property type="component" value="Unassembled WGS sequence"/>
</dbReference>
<dbReference type="GO" id="GO:0005666">
    <property type="term" value="C:RNA polymerase III complex"/>
    <property type="evidence" value="ECO:0007669"/>
    <property type="project" value="TreeGrafter"/>
</dbReference>
<dbReference type="Gene3D" id="2.20.28.30">
    <property type="entry name" value="RNA polymerase ii, chain L"/>
    <property type="match status" value="1"/>
</dbReference>
<reference evidence="6 8" key="1">
    <citation type="submission" date="2015-02" db="EMBL/GenBank/DDBJ databases">
        <authorList>
            <person name="Chooi Y.-H."/>
        </authorList>
    </citation>
    <scope>NUCLEOTIDE SEQUENCE [LARGE SCALE GENOMIC DNA]</scope>
    <source>
        <strain evidence="6">E3</strain>
    </source>
</reference>
<dbReference type="SUPFAM" id="SSF63393">
    <property type="entry name" value="RNA polymerase subunits"/>
    <property type="match status" value="1"/>
</dbReference>
<evidence type="ECO:0008006" key="10">
    <source>
        <dbReference type="Google" id="ProtNLM"/>
    </source>
</evidence>
<keyword evidence="3" id="KW-0862">Zinc</keyword>
<dbReference type="InterPro" id="IPR029040">
    <property type="entry name" value="RPABC4/Spt4"/>
</dbReference>
<dbReference type="GO" id="GO:0003677">
    <property type="term" value="F:DNA binding"/>
    <property type="evidence" value="ECO:0007669"/>
    <property type="project" value="InterPro"/>
</dbReference>
<comment type="subcellular location">
    <subcellularLocation>
        <location evidence="1">Nucleus</location>
    </subcellularLocation>
</comment>
<sequence>MMEVDSGNVDEPAPVVISGGLPPCNPSATASGFLCGDCGVENVIRARDAIRCRECGYRILYKKRERKCRQLLAR</sequence>
<dbReference type="GO" id="GO:0008270">
    <property type="term" value="F:zinc ion binding"/>
    <property type="evidence" value="ECO:0007669"/>
    <property type="project" value="InterPro"/>
</dbReference>
<dbReference type="STRING" id="37360.A0A0G4IUP9"/>
<comment type="similarity">
    <text evidence="5">Belongs to the archaeal Rpo12/eukaryotic RPC10 RNA polymerase subunit family.</text>
</comment>
<keyword evidence="2" id="KW-0479">Metal-binding</keyword>
<dbReference type="PANTHER" id="PTHR12056:SF2">
    <property type="entry name" value="GEO11084P1"/>
    <property type="match status" value="1"/>
</dbReference>
<evidence type="ECO:0000313" key="8">
    <source>
        <dbReference type="Proteomes" id="UP000039324"/>
    </source>
</evidence>
<dbReference type="Pfam" id="PF03604">
    <property type="entry name" value="Zn_ribbon_RPAB4"/>
    <property type="match status" value="1"/>
</dbReference>
<keyword evidence="8" id="KW-1185">Reference proteome</keyword>
<geneLocation type="mitochondrion" evidence="7"/>
<dbReference type="EMBL" id="OVEO01000010">
    <property type="protein sequence ID" value="SPQ98555.1"/>
    <property type="molecule type" value="Genomic_DNA"/>
</dbReference>
<dbReference type="Proteomes" id="UP000039324">
    <property type="component" value="Unassembled WGS sequence"/>
</dbReference>
<evidence type="ECO:0000256" key="1">
    <source>
        <dbReference type="ARBA" id="ARBA00004123"/>
    </source>
</evidence>
<evidence type="ECO:0000313" key="9">
    <source>
        <dbReference type="Proteomes" id="UP000290189"/>
    </source>
</evidence>